<dbReference type="AlphaFoldDB" id="A0A449A524"/>
<organism evidence="1 2">
    <name type="scientific">Mesomycoplasma neurolyticum</name>
    <dbReference type="NCBI Taxonomy" id="2120"/>
    <lineage>
        <taxon>Bacteria</taxon>
        <taxon>Bacillati</taxon>
        <taxon>Mycoplasmatota</taxon>
        <taxon>Mycoplasmoidales</taxon>
        <taxon>Metamycoplasmataceae</taxon>
        <taxon>Mesomycoplasma</taxon>
    </lineage>
</organism>
<accession>A0A449A524</accession>
<evidence type="ECO:0000313" key="2">
    <source>
        <dbReference type="Proteomes" id="UP000289440"/>
    </source>
</evidence>
<evidence type="ECO:0000313" key="1">
    <source>
        <dbReference type="EMBL" id="VEU59322.1"/>
    </source>
</evidence>
<reference evidence="1 2" key="1">
    <citation type="submission" date="2019-01" db="EMBL/GenBank/DDBJ databases">
        <authorList>
            <consortium name="Pathogen Informatics"/>
        </authorList>
    </citation>
    <scope>NUCLEOTIDE SEQUENCE [LARGE SCALE GENOMIC DNA]</scope>
    <source>
        <strain evidence="1 2">NCTC10166</strain>
    </source>
</reference>
<dbReference type="EMBL" id="LR214951">
    <property type="protein sequence ID" value="VEU59322.1"/>
    <property type="molecule type" value="Genomic_DNA"/>
</dbReference>
<gene>
    <name evidence="1" type="ORF">NCTC10166_00290</name>
</gene>
<dbReference type="KEGG" id="mnu:NCTC10166_00290"/>
<proteinExistence type="predicted"/>
<protein>
    <submittedName>
        <fullName evidence="1">Uncharacterized protein</fullName>
    </submittedName>
</protein>
<sequence>MKKYEDYILEEAIEKFANNYFKAKDNNDTSFTLIYMGVLEKLVELKNDFNNGLFDPMDEASENHYRWGDVEDLYEIEDELNELEEELELNSY</sequence>
<name>A0A449A524_9BACT</name>
<dbReference type="Proteomes" id="UP000289440">
    <property type="component" value="Chromosome"/>
</dbReference>
<keyword evidence="2" id="KW-1185">Reference proteome</keyword>
<dbReference type="RefSeq" id="WP_129719722.1">
    <property type="nucleotide sequence ID" value="NZ_LR214951.1"/>
</dbReference>